<dbReference type="RefSeq" id="XP_013286832.1">
    <property type="nucleotide sequence ID" value="XM_013431378.1"/>
</dbReference>
<accession>A0A0D2HF57</accession>
<organism evidence="4 5">
    <name type="scientific">Fonsecaea pedrosoi CBS 271.37</name>
    <dbReference type="NCBI Taxonomy" id="1442368"/>
    <lineage>
        <taxon>Eukaryota</taxon>
        <taxon>Fungi</taxon>
        <taxon>Dikarya</taxon>
        <taxon>Ascomycota</taxon>
        <taxon>Pezizomycotina</taxon>
        <taxon>Eurotiomycetes</taxon>
        <taxon>Chaetothyriomycetidae</taxon>
        <taxon>Chaetothyriales</taxon>
        <taxon>Herpotrichiellaceae</taxon>
        <taxon>Fonsecaea</taxon>
    </lineage>
</organism>
<proteinExistence type="predicted"/>
<dbReference type="Pfam" id="PF25485">
    <property type="entry name" value="DUF7908"/>
    <property type="match status" value="1"/>
</dbReference>
<gene>
    <name evidence="4" type="ORF">Z517_02267</name>
</gene>
<evidence type="ECO:0000256" key="2">
    <source>
        <dbReference type="SAM" id="SignalP"/>
    </source>
</evidence>
<dbReference type="Proteomes" id="UP000053029">
    <property type="component" value="Unassembled WGS sequence"/>
</dbReference>
<feature type="compositionally biased region" description="Polar residues" evidence="1">
    <location>
        <begin position="196"/>
        <end position="211"/>
    </location>
</feature>
<keyword evidence="2" id="KW-0732">Signal</keyword>
<feature type="chain" id="PRO_5002243243" evidence="2">
    <location>
        <begin position="20"/>
        <end position="321"/>
    </location>
</feature>
<feature type="compositionally biased region" description="Gly residues" evidence="1">
    <location>
        <begin position="223"/>
        <end position="290"/>
    </location>
</feature>
<dbReference type="InterPro" id="IPR057230">
    <property type="entry name" value="DUF7908"/>
</dbReference>
<feature type="region of interest" description="Disordered" evidence="1">
    <location>
        <begin position="177"/>
        <end position="304"/>
    </location>
</feature>
<dbReference type="AlphaFoldDB" id="A0A0D2HF57"/>
<dbReference type="OrthoDB" id="4157271at2759"/>
<protein>
    <submittedName>
        <fullName evidence="4">Unplaced genomic scaffold supercont1.2, whole genome shotgun sequence</fullName>
    </submittedName>
</protein>
<keyword evidence="5" id="KW-1185">Reference proteome</keyword>
<dbReference type="GeneID" id="25301757"/>
<evidence type="ECO:0000259" key="3">
    <source>
        <dbReference type="Pfam" id="PF25485"/>
    </source>
</evidence>
<dbReference type="VEuPathDB" id="FungiDB:Z517_02267"/>
<dbReference type="EMBL" id="KN846970">
    <property type="protein sequence ID" value="KIW83024.1"/>
    <property type="molecule type" value="Genomic_DNA"/>
</dbReference>
<evidence type="ECO:0000313" key="5">
    <source>
        <dbReference type="Proteomes" id="UP000053029"/>
    </source>
</evidence>
<dbReference type="STRING" id="1442368.A0A0D2HF57"/>
<sequence>MVLFSLNAGLAVSLLGALSSYPSGAISAALPQGESSPIESDSANNTWYHLQSFGVNQKYHKSTPSFVSFTGNDGYLTESKSDAARFWIWGGQLGVDDKFVHLDFSNGYAVVKLDERPSEEDYGFFHGEDGWLHVQGGGISYGEGSQAVFCQSDDGSIFLQGHGKPPFACQDIGLAPRQRAGPAPRSLPPRPGKSGAQRSPSPIPTATSTVVPRSVPEWWKRQVGGGRGGGGGGRGGGGGGRGGGGGGRGGGGGGRGGGGGGRGGGGGGRGGGGFGGGGFGGGRGRPGTGVGPVQPNPSSDNDAVVVVKRSFEFDGDGEIVE</sequence>
<evidence type="ECO:0000313" key="4">
    <source>
        <dbReference type="EMBL" id="KIW83024.1"/>
    </source>
</evidence>
<name>A0A0D2HF57_9EURO</name>
<feature type="domain" description="DUF7908" evidence="3">
    <location>
        <begin position="44"/>
        <end position="178"/>
    </location>
</feature>
<dbReference type="HOGENOM" id="CLU_894294_0_0_1"/>
<evidence type="ECO:0000256" key="1">
    <source>
        <dbReference type="SAM" id="MobiDB-lite"/>
    </source>
</evidence>
<reference evidence="4 5" key="1">
    <citation type="submission" date="2015-01" db="EMBL/GenBank/DDBJ databases">
        <title>The Genome Sequence of Fonsecaea pedrosoi CBS 271.37.</title>
        <authorList>
            <consortium name="The Broad Institute Genomics Platform"/>
            <person name="Cuomo C."/>
            <person name="de Hoog S."/>
            <person name="Gorbushina A."/>
            <person name="Stielow B."/>
            <person name="Teixiera M."/>
            <person name="Abouelleil A."/>
            <person name="Chapman S.B."/>
            <person name="Priest M."/>
            <person name="Young S.K."/>
            <person name="Wortman J."/>
            <person name="Nusbaum C."/>
            <person name="Birren B."/>
        </authorList>
    </citation>
    <scope>NUCLEOTIDE SEQUENCE [LARGE SCALE GENOMIC DNA]</scope>
    <source>
        <strain evidence="4 5">CBS 271.37</strain>
    </source>
</reference>
<feature type="signal peptide" evidence="2">
    <location>
        <begin position="1"/>
        <end position="19"/>
    </location>
</feature>